<dbReference type="InterPro" id="IPR036388">
    <property type="entry name" value="WH-like_DNA-bd_sf"/>
</dbReference>
<dbReference type="PROSITE" id="PS50987">
    <property type="entry name" value="HTH_ARSR_2"/>
    <property type="match status" value="1"/>
</dbReference>
<dbReference type="OrthoDB" id="9810923at2"/>
<protein>
    <submittedName>
        <fullName evidence="5">Transcriptional regulator, ArsR family</fullName>
    </submittedName>
</protein>
<organism evidence="5 6">
    <name type="scientific">Stackebrandtia nassauensis (strain DSM 44728 / CIP 108903 / NRRL B-16338 / NBRC 102104 / LLR-40K-21)</name>
    <dbReference type="NCBI Taxonomy" id="446470"/>
    <lineage>
        <taxon>Bacteria</taxon>
        <taxon>Bacillati</taxon>
        <taxon>Actinomycetota</taxon>
        <taxon>Actinomycetes</taxon>
        <taxon>Glycomycetales</taxon>
        <taxon>Glycomycetaceae</taxon>
        <taxon>Stackebrandtia</taxon>
    </lineage>
</organism>
<evidence type="ECO:0000259" key="4">
    <source>
        <dbReference type="PROSITE" id="PS50987"/>
    </source>
</evidence>
<evidence type="ECO:0000256" key="1">
    <source>
        <dbReference type="ARBA" id="ARBA00023015"/>
    </source>
</evidence>
<dbReference type="GO" id="GO:0003677">
    <property type="term" value="F:DNA binding"/>
    <property type="evidence" value="ECO:0007669"/>
    <property type="project" value="UniProtKB-KW"/>
</dbReference>
<dbReference type="InterPro" id="IPR001845">
    <property type="entry name" value="HTH_ArsR_DNA-bd_dom"/>
</dbReference>
<keyword evidence="1" id="KW-0805">Transcription regulation</keyword>
<dbReference type="Pfam" id="PF01022">
    <property type="entry name" value="HTH_5"/>
    <property type="match status" value="1"/>
</dbReference>
<dbReference type="PANTHER" id="PTHR43132">
    <property type="entry name" value="ARSENICAL RESISTANCE OPERON REPRESSOR ARSR-RELATED"/>
    <property type="match status" value="1"/>
</dbReference>
<dbReference type="InterPro" id="IPR011991">
    <property type="entry name" value="ArsR-like_HTH"/>
</dbReference>
<evidence type="ECO:0000313" key="5">
    <source>
        <dbReference type="EMBL" id="ADD43089.1"/>
    </source>
</evidence>
<dbReference type="STRING" id="446470.Snas_3425"/>
<proteinExistence type="predicted"/>
<dbReference type="HOGENOM" id="CLU_097806_6_3_11"/>
<dbReference type="SMART" id="SM00418">
    <property type="entry name" value="HTH_ARSR"/>
    <property type="match status" value="1"/>
</dbReference>
<dbReference type="KEGG" id="sna:Snas_3425"/>
<dbReference type="Gene3D" id="1.10.10.10">
    <property type="entry name" value="Winged helix-like DNA-binding domain superfamily/Winged helix DNA-binding domain"/>
    <property type="match status" value="1"/>
</dbReference>
<keyword evidence="6" id="KW-1185">Reference proteome</keyword>
<reference evidence="5 6" key="1">
    <citation type="journal article" date="2009" name="Stand. Genomic Sci.">
        <title>Complete genome sequence of Stackebrandtia nassauensis type strain (LLR-40K-21).</title>
        <authorList>
            <person name="Munk C."/>
            <person name="Lapidus A."/>
            <person name="Copeland A."/>
            <person name="Jando M."/>
            <person name="Mayilraj S."/>
            <person name="Glavina Del Rio T."/>
            <person name="Nolan M."/>
            <person name="Chen F."/>
            <person name="Lucas S."/>
            <person name="Tice H."/>
            <person name="Cheng J.F."/>
            <person name="Han C."/>
            <person name="Detter J.C."/>
            <person name="Bruce D."/>
            <person name="Goodwin L."/>
            <person name="Chain P."/>
            <person name="Pitluck S."/>
            <person name="Goker M."/>
            <person name="Ovchinikova G."/>
            <person name="Pati A."/>
            <person name="Ivanova N."/>
            <person name="Mavromatis K."/>
            <person name="Chen A."/>
            <person name="Palaniappan K."/>
            <person name="Land M."/>
            <person name="Hauser L."/>
            <person name="Chang Y.J."/>
            <person name="Jeffries C.D."/>
            <person name="Bristow J."/>
            <person name="Eisen J.A."/>
            <person name="Markowitz V."/>
            <person name="Hugenholtz P."/>
            <person name="Kyrpides N.C."/>
            <person name="Klenk H.P."/>
        </authorList>
    </citation>
    <scope>NUCLEOTIDE SEQUENCE [LARGE SCALE GENOMIC DNA]</scope>
    <source>
        <strain evidence="6">DSM 44728 / CIP 108903 / NRRL B-16338 / NBRC 102104 / LLR-40K-21</strain>
    </source>
</reference>
<evidence type="ECO:0000313" key="6">
    <source>
        <dbReference type="Proteomes" id="UP000000844"/>
    </source>
</evidence>
<accession>D3PVH5</accession>
<name>D3PVH5_STANL</name>
<dbReference type="eggNOG" id="COG0640">
    <property type="taxonomic scope" value="Bacteria"/>
</dbReference>
<dbReference type="InterPro" id="IPR036390">
    <property type="entry name" value="WH_DNA-bd_sf"/>
</dbReference>
<gene>
    <name evidence="5" type="ordered locus">Snas_3425</name>
</gene>
<dbReference type="NCBIfam" id="NF033788">
    <property type="entry name" value="HTH_metalloreg"/>
    <property type="match status" value="1"/>
</dbReference>
<dbReference type="GO" id="GO:0003700">
    <property type="term" value="F:DNA-binding transcription factor activity"/>
    <property type="evidence" value="ECO:0007669"/>
    <property type="project" value="InterPro"/>
</dbReference>
<dbReference type="EMBL" id="CP001778">
    <property type="protein sequence ID" value="ADD43089.1"/>
    <property type="molecule type" value="Genomic_DNA"/>
</dbReference>
<dbReference type="CDD" id="cd00090">
    <property type="entry name" value="HTH_ARSR"/>
    <property type="match status" value="1"/>
</dbReference>
<dbReference type="PANTHER" id="PTHR43132:SF2">
    <property type="entry name" value="ARSENICAL RESISTANCE OPERON REPRESSOR ARSR-RELATED"/>
    <property type="match status" value="1"/>
</dbReference>
<dbReference type="RefSeq" id="WP_013018660.1">
    <property type="nucleotide sequence ID" value="NC_013947.1"/>
</dbReference>
<dbReference type="Proteomes" id="UP000000844">
    <property type="component" value="Chromosome"/>
</dbReference>
<sequence length="115" mass="12286">MTTAATSLSPEAQAFLKALASSTRQQIMFAFDGGSELTVGDVAKRLELAQSAASTHLATLRDAGILTSRRDWKTVYYRANPAGFLKSLDDLRDYLLACCPPDCAAPPDATAEDTT</sequence>
<dbReference type="AlphaFoldDB" id="D3PVH5"/>
<dbReference type="PRINTS" id="PR00778">
    <property type="entry name" value="HTHARSR"/>
</dbReference>
<dbReference type="SUPFAM" id="SSF46785">
    <property type="entry name" value="Winged helix' DNA-binding domain"/>
    <property type="match status" value="1"/>
</dbReference>
<evidence type="ECO:0000256" key="3">
    <source>
        <dbReference type="ARBA" id="ARBA00023163"/>
    </source>
</evidence>
<evidence type="ECO:0000256" key="2">
    <source>
        <dbReference type="ARBA" id="ARBA00023125"/>
    </source>
</evidence>
<dbReference type="InterPro" id="IPR051011">
    <property type="entry name" value="Metal_resp_trans_reg"/>
</dbReference>
<keyword evidence="2" id="KW-0238">DNA-binding</keyword>
<feature type="domain" description="HTH arsR-type" evidence="4">
    <location>
        <begin position="4"/>
        <end position="99"/>
    </location>
</feature>
<keyword evidence="3" id="KW-0804">Transcription</keyword>